<dbReference type="Pfam" id="PF13416">
    <property type="entry name" value="SBP_bac_8"/>
    <property type="match status" value="1"/>
</dbReference>
<evidence type="ECO:0000256" key="3">
    <source>
        <dbReference type="ARBA" id="ARBA00023136"/>
    </source>
</evidence>
<dbReference type="PANTHER" id="PTHR43649">
    <property type="entry name" value="ARABINOSE-BINDING PROTEIN-RELATED"/>
    <property type="match status" value="1"/>
</dbReference>
<protein>
    <submittedName>
        <fullName evidence="7">Extracellular solute-binding protein</fullName>
    </submittedName>
</protein>
<dbReference type="EMBL" id="JACRSV010000008">
    <property type="protein sequence ID" value="MBC8561011.1"/>
    <property type="molecule type" value="Genomic_DNA"/>
</dbReference>
<dbReference type="PROSITE" id="PS51257">
    <property type="entry name" value="PROKAR_LIPOPROTEIN"/>
    <property type="match status" value="1"/>
</dbReference>
<sequence length="445" mass="49027">MLKKIIAGLLVCTMAGSLMAGCGNDGGSQQGGGSTGKTALAIWHGGAEDTDESSNHQRYLKIANNFMEANPDYEVKVVGSVTAEKLMTAMSSGTGPDIGQPNWVHCGQWGTEGIIADLTDFVNNDAEFDKDDIIQAAWDRCTYKGKIFSIPVAINSSELYYNKDILAEAGVEAPKTISELVDLAVNLTTYDDKGNITRAGYIPDYPWLDNVLWPVAFGAKWIDEDTNTITFDTPEMKAAYQWQLDIYNAIGYDKLMTFKTGLGKDAEEPFITDKLALQFCGEYMFETIAKYRPDMNYGVTYCPYPDGKPELEGSMFLTTTVWAMNNNSKNSKEDGWKLLSYITNKENMQELAKGFENVGALLSRKSALDNLPDTAAPMKKQVAQMLQDPNVDGFPMSNYINEYLSVVADEMNKVFTPGSDYTLDQAAAKVQADVQKFADANPINK</sequence>
<dbReference type="RefSeq" id="WP_249296321.1">
    <property type="nucleotide sequence ID" value="NZ_JACRSV010000008.1"/>
</dbReference>
<dbReference type="PANTHER" id="PTHR43649:SF33">
    <property type="entry name" value="POLYGALACTURONAN_RHAMNOGALACTURONAN-BINDING PROTEIN YTCQ"/>
    <property type="match status" value="1"/>
</dbReference>
<dbReference type="SUPFAM" id="SSF53850">
    <property type="entry name" value="Periplasmic binding protein-like II"/>
    <property type="match status" value="1"/>
</dbReference>
<accession>A0A926E8B9</accession>
<dbReference type="AlphaFoldDB" id="A0A926E8B9"/>
<feature type="chain" id="PRO_5039695998" evidence="6">
    <location>
        <begin position="21"/>
        <end position="445"/>
    </location>
</feature>
<dbReference type="InterPro" id="IPR050490">
    <property type="entry name" value="Bact_solute-bd_prot1"/>
</dbReference>
<keyword evidence="3" id="KW-0472">Membrane</keyword>
<keyword evidence="1" id="KW-1003">Cell membrane</keyword>
<evidence type="ECO:0000313" key="8">
    <source>
        <dbReference type="Proteomes" id="UP000610760"/>
    </source>
</evidence>
<evidence type="ECO:0000256" key="4">
    <source>
        <dbReference type="ARBA" id="ARBA00023139"/>
    </source>
</evidence>
<gene>
    <name evidence="7" type="ORF">H8710_13190</name>
</gene>
<reference evidence="7" key="1">
    <citation type="submission" date="2020-08" db="EMBL/GenBank/DDBJ databases">
        <title>Genome public.</title>
        <authorList>
            <person name="Liu C."/>
            <person name="Sun Q."/>
        </authorList>
    </citation>
    <scope>NUCLEOTIDE SEQUENCE</scope>
    <source>
        <strain evidence="7">NSJ-33</strain>
    </source>
</reference>
<name>A0A926E8B9_9FIRM</name>
<evidence type="ECO:0000313" key="7">
    <source>
        <dbReference type="EMBL" id="MBC8561011.1"/>
    </source>
</evidence>
<keyword evidence="5" id="KW-0449">Lipoprotein</keyword>
<dbReference type="InterPro" id="IPR006059">
    <property type="entry name" value="SBP"/>
</dbReference>
<evidence type="ECO:0000256" key="1">
    <source>
        <dbReference type="ARBA" id="ARBA00022475"/>
    </source>
</evidence>
<dbReference type="Proteomes" id="UP000610760">
    <property type="component" value="Unassembled WGS sequence"/>
</dbReference>
<organism evidence="7 8">
    <name type="scientific">Fumia xinanensis</name>
    <dbReference type="NCBI Taxonomy" id="2763659"/>
    <lineage>
        <taxon>Bacteria</taxon>
        <taxon>Bacillati</taxon>
        <taxon>Bacillota</taxon>
        <taxon>Clostridia</taxon>
        <taxon>Eubacteriales</taxon>
        <taxon>Oscillospiraceae</taxon>
        <taxon>Fumia</taxon>
    </lineage>
</organism>
<feature type="signal peptide" evidence="6">
    <location>
        <begin position="1"/>
        <end position="20"/>
    </location>
</feature>
<keyword evidence="4" id="KW-0564">Palmitate</keyword>
<evidence type="ECO:0000256" key="6">
    <source>
        <dbReference type="SAM" id="SignalP"/>
    </source>
</evidence>
<comment type="caution">
    <text evidence="7">The sequence shown here is derived from an EMBL/GenBank/DDBJ whole genome shotgun (WGS) entry which is preliminary data.</text>
</comment>
<evidence type="ECO:0000256" key="5">
    <source>
        <dbReference type="ARBA" id="ARBA00023288"/>
    </source>
</evidence>
<evidence type="ECO:0000256" key="2">
    <source>
        <dbReference type="ARBA" id="ARBA00022729"/>
    </source>
</evidence>
<dbReference type="Gene3D" id="3.40.190.10">
    <property type="entry name" value="Periplasmic binding protein-like II"/>
    <property type="match status" value="1"/>
</dbReference>
<proteinExistence type="predicted"/>
<keyword evidence="8" id="KW-1185">Reference proteome</keyword>
<keyword evidence="2 6" id="KW-0732">Signal</keyword>